<dbReference type="InterPro" id="IPR003016">
    <property type="entry name" value="2-oxoA_DH_lipoyl-BS"/>
</dbReference>
<reference evidence="4" key="1">
    <citation type="submission" date="2018-05" db="EMBL/GenBank/DDBJ databases">
        <authorList>
            <person name="Lanie J.A."/>
            <person name="Ng W.-L."/>
            <person name="Kazmierczak K.M."/>
            <person name="Andrzejewski T.M."/>
            <person name="Davidsen T.M."/>
            <person name="Wayne K.J."/>
            <person name="Tettelin H."/>
            <person name="Glass J.I."/>
            <person name="Rusch D."/>
            <person name="Podicherti R."/>
            <person name="Tsui H.-C.T."/>
            <person name="Winkler M.E."/>
        </authorList>
    </citation>
    <scope>NUCLEOTIDE SEQUENCE</scope>
</reference>
<accession>A0A382A1K2</accession>
<dbReference type="InterPro" id="IPR002930">
    <property type="entry name" value="GCV_H"/>
</dbReference>
<sequence length="153" mass="16553">MAELKNCVLPDSLSYHVDFNVWIQKNEDGTLDLGMTDIAQSMAGNIIHCRPKKVGKSVKAGKSVATVESGKWVGPVKTPFAGEIVAANGDVENDATILNRSPYKRGWIVRIQPSNFDENSGDLVSGDDAISGFDSYMAEKEIGDCKHCEGFEG</sequence>
<evidence type="ECO:0000313" key="4">
    <source>
        <dbReference type="EMBL" id="SVA95224.1"/>
    </source>
</evidence>
<dbReference type="InterPro" id="IPR011053">
    <property type="entry name" value="Single_hybrid_motif"/>
</dbReference>
<dbReference type="GO" id="GO:0005829">
    <property type="term" value="C:cytosol"/>
    <property type="evidence" value="ECO:0007669"/>
    <property type="project" value="TreeGrafter"/>
</dbReference>
<dbReference type="EMBL" id="UINC01023479">
    <property type="protein sequence ID" value="SVA95224.1"/>
    <property type="molecule type" value="Genomic_DNA"/>
</dbReference>
<protein>
    <recommendedName>
        <fullName evidence="3">Lipoyl-binding domain-containing protein</fullName>
    </recommendedName>
</protein>
<dbReference type="AlphaFoldDB" id="A0A382A1K2"/>
<dbReference type="GO" id="GO:0005960">
    <property type="term" value="C:glycine cleavage complex"/>
    <property type="evidence" value="ECO:0007669"/>
    <property type="project" value="InterPro"/>
</dbReference>
<dbReference type="CDD" id="cd06848">
    <property type="entry name" value="GCS_H"/>
    <property type="match status" value="1"/>
</dbReference>
<evidence type="ECO:0000256" key="1">
    <source>
        <dbReference type="ARBA" id="ARBA00009249"/>
    </source>
</evidence>
<dbReference type="InterPro" id="IPR033753">
    <property type="entry name" value="GCV_H/Fam206"/>
</dbReference>
<evidence type="ECO:0000256" key="2">
    <source>
        <dbReference type="ARBA" id="ARBA00022823"/>
    </source>
</evidence>
<dbReference type="Pfam" id="PF01597">
    <property type="entry name" value="GCV_H"/>
    <property type="match status" value="1"/>
</dbReference>
<gene>
    <name evidence="4" type="ORF">METZ01_LOCUS148078</name>
</gene>
<dbReference type="PANTHER" id="PTHR11715:SF3">
    <property type="entry name" value="GLYCINE CLEAVAGE SYSTEM H PROTEIN-RELATED"/>
    <property type="match status" value="1"/>
</dbReference>
<dbReference type="Gene3D" id="2.40.50.100">
    <property type="match status" value="1"/>
</dbReference>
<dbReference type="PROSITE" id="PS00189">
    <property type="entry name" value="LIPOYL"/>
    <property type="match status" value="1"/>
</dbReference>
<dbReference type="InterPro" id="IPR000089">
    <property type="entry name" value="Biotin_lipoyl"/>
</dbReference>
<name>A0A382A1K2_9ZZZZ</name>
<dbReference type="GO" id="GO:0009249">
    <property type="term" value="P:protein lipoylation"/>
    <property type="evidence" value="ECO:0007669"/>
    <property type="project" value="TreeGrafter"/>
</dbReference>
<proteinExistence type="inferred from homology"/>
<dbReference type="PROSITE" id="PS50968">
    <property type="entry name" value="BIOTINYL_LIPOYL"/>
    <property type="match status" value="1"/>
</dbReference>
<dbReference type="GO" id="GO:0019464">
    <property type="term" value="P:glycine decarboxylation via glycine cleavage system"/>
    <property type="evidence" value="ECO:0007669"/>
    <property type="project" value="InterPro"/>
</dbReference>
<feature type="domain" description="Lipoyl-binding" evidence="3">
    <location>
        <begin position="30"/>
        <end position="112"/>
    </location>
</feature>
<evidence type="ECO:0000259" key="3">
    <source>
        <dbReference type="PROSITE" id="PS50968"/>
    </source>
</evidence>
<dbReference type="PANTHER" id="PTHR11715">
    <property type="entry name" value="GLYCINE CLEAVAGE SYSTEM H PROTEIN"/>
    <property type="match status" value="1"/>
</dbReference>
<organism evidence="4">
    <name type="scientific">marine metagenome</name>
    <dbReference type="NCBI Taxonomy" id="408172"/>
    <lineage>
        <taxon>unclassified sequences</taxon>
        <taxon>metagenomes</taxon>
        <taxon>ecological metagenomes</taxon>
    </lineage>
</organism>
<dbReference type="SUPFAM" id="SSF51230">
    <property type="entry name" value="Single hybrid motif"/>
    <property type="match status" value="1"/>
</dbReference>
<keyword evidence="2" id="KW-0450">Lipoyl</keyword>
<comment type="similarity">
    <text evidence="1">Belongs to the GcvH family.</text>
</comment>